<evidence type="ECO:0000259" key="1">
    <source>
        <dbReference type="PROSITE" id="PS50181"/>
    </source>
</evidence>
<reference evidence="2 3" key="1">
    <citation type="journal article" date="2023" name="bioRxiv">
        <title>Genome report: Whole genome sequence and annotation of Penstemon davidsonii.</title>
        <authorList>
            <person name="Ostevik K.L."/>
            <person name="Alabady M."/>
            <person name="Zhang M."/>
            <person name="Rausher M.D."/>
        </authorList>
    </citation>
    <scope>NUCLEOTIDE SEQUENCE [LARGE SCALE GENOMIC DNA]</scope>
    <source>
        <strain evidence="2">DNT005</strain>
        <tissue evidence="2">Whole leaf</tissue>
    </source>
</reference>
<dbReference type="Pfam" id="PF00646">
    <property type="entry name" value="F-box"/>
    <property type="match status" value="1"/>
</dbReference>
<dbReference type="InterPro" id="IPR032675">
    <property type="entry name" value="LRR_dom_sf"/>
</dbReference>
<protein>
    <recommendedName>
        <fullName evidence="1">F-box domain-containing protein</fullName>
    </recommendedName>
</protein>
<dbReference type="InterPro" id="IPR053781">
    <property type="entry name" value="F-box_AtFBL13-like"/>
</dbReference>
<dbReference type="Gene3D" id="3.80.10.10">
    <property type="entry name" value="Ribonuclease Inhibitor"/>
    <property type="match status" value="1"/>
</dbReference>
<comment type="caution">
    <text evidence="2">The sequence shown here is derived from an EMBL/GenBank/DDBJ whole genome shotgun (WGS) entry which is preliminary data.</text>
</comment>
<proteinExistence type="predicted"/>
<dbReference type="SUPFAM" id="SSF81383">
    <property type="entry name" value="F-box domain"/>
    <property type="match status" value="1"/>
</dbReference>
<feature type="domain" description="F-box" evidence="1">
    <location>
        <begin position="1"/>
        <end position="31"/>
    </location>
</feature>
<name>A0ABR0DB81_9LAMI</name>
<dbReference type="PANTHER" id="PTHR31293">
    <property type="entry name" value="RNI-LIKE SUPERFAMILY PROTEIN"/>
    <property type="match status" value="1"/>
</dbReference>
<keyword evidence="3" id="KW-1185">Reference proteome</keyword>
<dbReference type="InterPro" id="IPR036047">
    <property type="entry name" value="F-box-like_dom_sf"/>
</dbReference>
<evidence type="ECO:0000313" key="3">
    <source>
        <dbReference type="Proteomes" id="UP001291926"/>
    </source>
</evidence>
<accession>A0ABR0DB81</accession>
<sequence length="298" mass="34090">MPDSILCNILYYLPTKDAVATSILSKRWKNLFPFVIVTPIKVVLDDSMLLHPEKYEKDYISKSFTGFVGKLLNETLCDVMWVDELVLKCHHKYKDAKIVSWVSASLRLKARHLVLDLSLNNSKTLFDRLKGYTALTSLELGKYFDLYLPNNFALPNVQCIHLHNLAFHGQGKKSINELIAGCPKLEKLWFTRCNLRRLGVLNIQSPLLKNFTTKDSWKDSSCDLVLEAPNLEVLSYCDSPARSYTLSNFKSLLAAHIDVEDNCVAQLVNECYHINKLYLAACSIEASSFFSLYFYLHF</sequence>
<dbReference type="PROSITE" id="PS50181">
    <property type="entry name" value="FBOX"/>
    <property type="match status" value="1"/>
</dbReference>
<dbReference type="InterPro" id="IPR001810">
    <property type="entry name" value="F-box_dom"/>
</dbReference>
<dbReference type="CDD" id="cd22160">
    <property type="entry name" value="F-box_AtFBL13-like"/>
    <property type="match status" value="1"/>
</dbReference>
<dbReference type="InterPro" id="IPR055294">
    <property type="entry name" value="FBL60-like"/>
</dbReference>
<dbReference type="Proteomes" id="UP001291926">
    <property type="component" value="Unassembled WGS sequence"/>
</dbReference>
<dbReference type="SUPFAM" id="SSF52047">
    <property type="entry name" value="RNI-like"/>
    <property type="match status" value="1"/>
</dbReference>
<evidence type="ECO:0000313" key="2">
    <source>
        <dbReference type="EMBL" id="KAK4486201.1"/>
    </source>
</evidence>
<dbReference type="PANTHER" id="PTHR31293:SF12">
    <property type="entry name" value="RNI-LIKE SUPERFAMILY PROTEIN"/>
    <property type="match status" value="1"/>
</dbReference>
<organism evidence="2 3">
    <name type="scientific">Penstemon davidsonii</name>
    <dbReference type="NCBI Taxonomy" id="160366"/>
    <lineage>
        <taxon>Eukaryota</taxon>
        <taxon>Viridiplantae</taxon>
        <taxon>Streptophyta</taxon>
        <taxon>Embryophyta</taxon>
        <taxon>Tracheophyta</taxon>
        <taxon>Spermatophyta</taxon>
        <taxon>Magnoliopsida</taxon>
        <taxon>eudicotyledons</taxon>
        <taxon>Gunneridae</taxon>
        <taxon>Pentapetalae</taxon>
        <taxon>asterids</taxon>
        <taxon>lamiids</taxon>
        <taxon>Lamiales</taxon>
        <taxon>Plantaginaceae</taxon>
        <taxon>Cheloneae</taxon>
        <taxon>Penstemon</taxon>
    </lineage>
</organism>
<gene>
    <name evidence="2" type="ORF">RD792_008870</name>
</gene>
<dbReference type="EMBL" id="JAYDYQ010002533">
    <property type="protein sequence ID" value="KAK4486201.1"/>
    <property type="molecule type" value="Genomic_DNA"/>
</dbReference>
<dbReference type="Pfam" id="PF24758">
    <property type="entry name" value="LRR_At5g56370"/>
    <property type="match status" value="1"/>
</dbReference>
<dbReference type="InterPro" id="IPR055411">
    <property type="entry name" value="LRR_FXL15/At3g58940/PEG3-like"/>
</dbReference>